<evidence type="ECO:0000256" key="1">
    <source>
        <dbReference type="SAM" id="MobiDB-lite"/>
    </source>
</evidence>
<proteinExistence type="predicted"/>
<sequence precursor="true">MNRLLAILTVLSVLTHAVVGCCAHTVHFAACHTLSTNHGKHCNHEPSHSHHNDCDDSTPPSDHDSGEDHSCHHAKCQWLPSSNNIDRAAVSPFNCDCLIGEIATLQAVDILSRRPADPTQSPPRVPLRSHLALSVLLI</sequence>
<feature type="compositionally biased region" description="Basic and acidic residues" evidence="1">
    <location>
        <begin position="45"/>
        <end position="54"/>
    </location>
</feature>
<reference evidence="3 4" key="1">
    <citation type="submission" date="2019-02" db="EMBL/GenBank/DDBJ databases">
        <title>Deep-cultivation of Planctomycetes and their phenomic and genomic characterization uncovers novel biology.</title>
        <authorList>
            <person name="Wiegand S."/>
            <person name="Jogler M."/>
            <person name="Boedeker C."/>
            <person name="Pinto D."/>
            <person name="Vollmers J."/>
            <person name="Rivas-Marin E."/>
            <person name="Kohn T."/>
            <person name="Peeters S.H."/>
            <person name="Heuer A."/>
            <person name="Rast P."/>
            <person name="Oberbeckmann S."/>
            <person name="Bunk B."/>
            <person name="Jeske O."/>
            <person name="Meyerdierks A."/>
            <person name="Storesund J.E."/>
            <person name="Kallscheuer N."/>
            <person name="Luecker S."/>
            <person name="Lage O.M."/>
            <person name="Pohl T."/>
            <person name="Merkel B.J."/>
            <person name="Hornburger P."/>
            <person name="Mueller R.-W."/>
            <person name="Bruemmer F."/>
            <person name="Labrenz M."/>
            <person name="Spormann A.M."/>
            <person name="Op Den Camp H."/>
            <person name="Overmann J."/>
            <person name="Amann R."/>
            <person name="Jetten M.S.M."/>
            <person name="Mascher T."/>
            <person name="Medema M.H."/>
            <person name="Devos D.P."/>
            <person name="Kaster A.-K."/>
            <person name="Ovreas L."/>
            <person name="Rohde M."/>
            <person name="Galperin M.Y."/>
            <person name="Jogler C."/>
        </authorList>
    </citation>
    <scope>NUCLEOTIDE SEQUENCE [LARGE SCALE GENOMIC DNA]</scope>
    <source>
        <strain evidence="3 4">Pla144</strain>
    </source>
</reference>
<evidence type="ECO:0000313" key="3">
    <source>
        <dbReference type="EMBL" id="TWU27481.1"/>
    </source>
</evidence>
<evidence type="ECO:0008006" key="5">
    <source>
        <dbReference type="Google" id="ProtNLM"/>
    </source>
</evidence>
<feature type="signal peptide" evidence="2">
    <location>
        <begin position="1"/>
        <end position="23"/>
    </location>
</feature>
<organism evidence="3 4">
    <name type="scientific">Bythopirellula polymerisocia</name>
    <dbReference type="NCBI Taxonomy" id="2528003"/>
    <lineage>
        <taxon>Bacteria</taxon>
        <taxon>Pseudomonadati</taxon>
        <taxon>Planctomycetota</taxon>
        <taxon>Planctomycetia</taxon>
        <taxon>Pirellulales</taxon>
        <taxon>Lacipirellulaceae</taxon>
        <taxon>Bythopirellula</taxon>
    </lineage>
</organism>
<gene>
    <name evidence="3" type="ORF">Pla144_22550</name>
</gene>
<keyword evidence="4" id="KW-1185">Reference proteome</keyword>
<dbReference type="Proteomes" id="UP000318437">
    <property type="component" value="Unassembled WGS sequence"/>
</dbReference>
<dbReference type="PROSITE" id="PS51257">
    <property type="entry name" value="PROKAR_LIPOPROTEIN"/>
    <property type="match status" value="1"/>
</dbReference>
<evidence type="ECO:0000313" key="4">
    <source>
        <dbReference type="Proteomes" id="UP000318437"/>
    </source>
</evidence>
<name>A0A5C6CVK4_9BACT</name>
<dbReference type="EMBL" id="SJPS01000003">
    <property type="protein sequence ID" value="TWU27481.1"/>
    <property type="molecule type" value="Genomic_DNA"/>
</dbReference>
<keyword evidence="2" id="KW-0732">Signal</keyword>
<dbReference type="RefSeq" id="WP_197530571.1">
    <property type="nucleotide sequence ID" value="NZ_SJPS01000003.1"/>
</dbReference>
<comment type="caution">
    <text evidence="3">The sequence shown here is derived from an EMBL/GenBank/DDBJ whole genome shotgun (WGS) entry which is preliminary data.</text>
</comment>
<accession>A0A5C6CVK4</accession>
<feature type="chain" id="PRO_5023067536" description="Secreted protein" evidence="2">
    <location>
        <begin position="24"/>
        <end position="138"/>
    </location>
</feature>
<dbReference type="AlphaFoldDB" id="A0A5C6CVK4"/>
<feature type="region of interest" description="Disordered" evidence="1">
    <location>
        <begin position="45"/>
        <end position="66"/>
    </location>
</feature>
<protein>
    <recommendedName>
        <fullName evidence="5">Secreted protein</fullName>
    </recommendedName>
</protein>
<evidence type="ECO:0000256" key="2">
    <source>
        <dbReference type="SAM" id="SignalP"/>
    </source>
</evidence>